<dbReference type="OrthoDB" id="7405484at2"/>
<proteinExistence type="predicted"/>
<dbReference type="RefSeq" id="WP_136941242.1">
    <property type="nucleotide sequence ID" value="NZ_SWKR01000001.1"/>
</dbReference>
<dbReference type="EMBL" id="SWKR01000001">
    <property type="protein sequence ID" value="TKD52821.1"/>
    <property type="molecule type" value="Genomic_DNA"/>
</dbReference>
<evidence type="ECO:0000313" key="1">
    <source>
        <dbReference type="EMBL" id="TKD52821.1"/>
    </source>
</evidence>
<dbReference type="Pfam" id="PF12276">
    <property type="entry name" value="DUF3617"/>
    <property type="match status" value="1"/>
</dbReference>
<dbReference type="PROSITE" id="PS51257">
    <property type="entry name" value="PROKAR_LIPOPROTEIN"/>
    <property type="match status" value="1"/>
</dbReference>
<organism evidence="1 2">
    <name type="scientific">Sphingomonas baiyangensis</name>
    <dbReference type="NCBI Taxonomy" id="2572576"/>
    <lineage>
        <taxon>Bacteria</taxon>
        <taxon>Pseudomonadati</taxon>
        <taxon>Pseudomonadota</taxon>
        <taxon>Alphaproteobacteria</taxon>
        <taxon>Sphingomonadales</taxon>
        <taxon>Sphingomonadaceae</taxon>
        <taxon>Sphingomonas</taxon>
    </lineage>
</organism>
<protein>
    <submittedName>
        <fullName evidence="1">DUF3617 domain-containing protein</fullName>
    </submittedName>
</protein>
<name>A0A4U1L7D1_9SPHN</name>
<reference evidence="1 2" key="1">
    <citation type="submission" date="2019-04" db="EMBL/GenBank/DDBJ databases">
        <authorList>
            <person name="Yang Y."/>
            <person name="Wei D."/>
        </authorList>
    </citation>
    <scope>NUCLEOTIDE SEQUENCE [LARGE SCALE GENOMIC DNA]</scope>
    <source>
        <strain evidence="1 2">L-1-4w-11</strain>
    </source>
</reference>
<accession>A0A4U1L7D1</accession>
<dbReference type="Proteomes" id="UP000309138">
    <property type="component" value="Unassembled WGS sequence"/>
</dbReference>
<dbReference type="AlphaFoldDB" id="A0A4U1L7D1"/>
<gene>
    <name evidence="1" type="ORF">FBR43_00195</name>
</gene>
<sequence>MRHGGRAILLAGALAGCGGESTTESAARTGEISLRNASVGEVAEQTEAAGGLGAAAFSPGEWETRVQVTDAQIAGMPPAMVDQMRKQLITVRTSSSCMTPDEATRPNETMFSGTDRGNCRFDRYDMANGRIAAAMTCMAMADQPAMTATMQGRYDATSFDIDNRLEVTNVAGAESLTMAARVTGKRLGDCTT</sequence>
<comment type="caution">
    <text evidence="1">The sequence shown here is derived from an EMBL/GenBank/DDBJ whole genome shotgun (WGS) entry which is preliminary data.</text>
</comment>
<keyword evidence="2" id="KW-1185">Reference proteome</keyword>
<dbReference type="InterPro" id="IPR022061">
    <property type="entry name" value="DUF3617"/>
</dbReference>
<evidence type="ECO:0000313" key="2">
    <source>
        <dbReference type="Proteomes" id="UP000309138"/>
    </source>
</evidence>